<dbReference type="AlphaFoldDB" id="A0AAD2Q0U0"/>
<dbReference type="Proteomes" id="UP001295794">
    <property type="component" value="Unassembled WGS sequence"/>
</dbReference>
<comment type="caution">
    <text evidence="1">The sequence shown here is derived from an EMBL/GenBank/DDBJ whole genome shotgun (WGS) entry which is preliminary data.</text>
</comment>
<protein>
    <submittedName>
        <fullName evidence="1">Uncharacterized protein</fullName>
    </submittedName>
</protein>
<gene>
    <name evidence="1" type="ORF">MYCIT1_LOCUS3021</name>
</gene>
<sequence length="72" mass="8472">FNPLQSKLEGVCEQPIPFRCGQLHSQDGRALHPWQRRAFHLMLLSAECDFEKCCERWDDRITSYTTEYDGPI</sequence>
<evidence type="ECO:0000313" key="1">
    <source>
        <dbReference type="EMBL" id="CAK5263558.1"/>
    </source>
</evidence>
<evidence type="ECO:0000313" key="2">
    <source>
        <dbReference type="Proteomes" id="UP001295794"/>
    </source>
</evidence>
<proteinExistence type="predicted"/>
<feature type="non-terminal residue" evidence="1">
    <location>
        <position position="72"/>
    </location>
</feature>
<accession>A0AAD2Q0U0</accession>
<name>A0AAD2Q0U0_9AGAR</name>
<keyword evidence="2" id="KW-1185">Reference proteome</keyword>
<dbReference type="EMBL" id="CAVNYO010000040">
    <property type="protein sequence ID" value="CAK5263558.1"/>
    <property type="molecule type" value="Genomic_DNA"/>
</dbReference>
<organism evidence="1 2">
    <name type="scientific">Mycena citricolor</name>
    <dbReference type="NCBI Taxonomy" id="2018698"/>
    <lineage>
        <taxon>Eukaryota</taxon>
        <taxon>Fungi</taxon>
        <taxon>Dikarya</taxon>
        <taxon>Basidiomycota</taxon>
        <taxon>Agaricomycotina</taxon>
        <taxon>Agaricomycetes</taxon>
        <taxon>Agaricomycetidae</taxon>
        <taxon>Agaricales</taxon>
        <taxon>Marasmiineae</taxon>
        <taxon>Mycenaceae</taxon>
        <taxon>Mycena</taxon>
    </lineage>
</organism>
<reference evidence="1" key="1">
    <citation type="submission" date="2023-11" db="EMBL/GenBank/DDBJ databases">
        <authorList>
            <person name="De Vega J J."/>
            <person name="De Vega J J."/>
        </authorList>
    </citation>
    <scope>NUCLEOTIDE SEQUENCE</scope>
</reference>